<dbReference type="RefSeq" id="WP_369341101.1">
    <property type="nucleotide sequence ID" value="NZ_CP129683.1"/>
</dbReference>
<dbReference type="Gene3D" id="3.40.190.10">
    <property type="entry name" value="Periplasmic binding protein-like II"/>
    <property type="match status" value="2"/>
</dbReference>
<evidence type="ECO:0000313" key="5">
    <source>
        <dbReference type="EMBL" id="XDS50129.1"/>
    </source>
</evidence>
<accession>A0AB39UMD2</accession>
<dbReference type="InterPro" id="IPR006059">
    <property type="entry name" value="SBP"/>
</dbReference>
<sequence>MSNLSIFKKIGAVAVSTVLATSMLSACGSSSASSTASGITIFNSKMEIQDQMQKMAKAYTKSTGVKVQVYYSSDTVAAHLATKYASGDPYTISMVDAKDIYSLAKEHAVDLSKESWVSKTDQAISIDGKTYGFPVSVEARGLIYNATAIEKITGKTFDPKDYSTLTKFKELLKELKAGGMTTPTGVLKEDWSLAAHYLPQVYEEQTDPSAFITKLHDGKVDLNKNAKFTSLMNTFDVLKANNYAASSAVSADREVTEQKLAEGQIAFMFGGNWDWSVINQYKYSKNMGIMPVPQNTSDGSNEKLVGGGSKYFMIDSSDHTSDTQRKEAKAFLNWIVDTKAGQSFIVDDCSMVSPFSNNKLAVSDPLSASVKEYADAKKLIPNYNHLPDDHYTILGADFQKYLAGQENRSDLASSIESYWKTAKVSTVSE</sequence>
<proteinExistence type="inferred from homology"/>
<organism evidence="5">
    <name type="scientific">Bifidobacterium fermentum</name>
    <dbReference type="NCBI Taxonomy" id="3059035"/>
    <lineage>
        <taxon>Bacteria</taxon>
        <taxon>Bacillati</taxon>
        <taxon>Actinomycetota</taxon>
        <taxon>Actinomycetes</taxon>
        <taxon>Bifidobacteriales</taxon>
        <taxon>Bifidobacteriaceae</taxon>
        <taxon>Bifidobacterium</taxon>
    </lineage>
</organism>
<dbReference type="SUPFAM" id="SSF53850">
    <property type="entry name" value="Periplasmic binding protein-like II"/>
    <property type="match status" value="1"/>
</dbReference>
<dbReference type="InterPro" id="IPR050490">
    <property type="entry name" value="Bact_solute-bd_prot1"/>
</dbReference>
<reference evidence="5" key="1">
    <citation type="submission" date="2023-07" db="EMBL/GenBank/DDBJ databases">
        <title>Bifidobacterium aquikefiriaerophilum sp. nov. and Bifidobacterium eccum sp. nov., isolated from water kefir.</title>
        <authorList>
            <person name="Breselge S."/>
            <person name="Bellassi P."/>
            <person name="Barcenilla C."/>
            <person name="Alvarez-Ordonez A."/>
            <person name="Morelli L."/>
            <person name="Cotter P.D."/>
        </authorList>
    </citation>
    <scope>NUCLEOTIDE SEQUENCE</scope>
    <source>
        <strain evidence="5">WK012_4_13</strain>
    </source>
</reference>
<evidence type="ECO:0000256" key="4">
    <source>
        <dbReference type="SAM" id="SignalP"/>
    </source>
</evidence>
<gene>
    <name evidence="5" type="ORF">QN062_06930</name>
</gene>
<feature type="chain" id="PRO_5044264771" evidence="4">
    <location>
        <begin position="27"/>
        <end position="429"/>
    </location>
</feature>
<protein>
    <submittedName>
        <fullName evidence="5">ABC transporter substrate-binding protein</fullName>
    </submittedName>
</protein>
<evidence type="ECO:0000256" key="1">
    <source>
        <dbReference type="ARBA" id="ARBA00008520"/>
    </source>
</evidence>
<evidence type="ECO:0000256" key="2">
    <source>
        <dbReference type="ARBA" id="ARBA00022448"/>
    </source>
</evidence>
<name>A0AB39UMD2_9BIFI</name>
<evidence type="ECO:0000256" key="3">
    <source>
        <dbReference type="ARBA" id="ARBA00022729"/>
    </source>
</evidence>
<feature type="signal peptide" evidence="4">
    <location>
        <begin position="1"/>
        <end position="26"/>
    </location>
</feature>
<dbReference type="PROSITE" id="PS01037">
    <property type="entry name" value="SBP_BACTERIAL_1"/>
    <property type="match status" value="1"/>
</dbReference>
<dbReference type="AlphaFoldDB" id="A0AB39UMD2"/>
<dbReference type="PANTHER" id="PTHR43649:SF34">
    <property type="entry name" value="ABC TRANSPORTER PERIPLASMIC-BINDING PROTEIN YCJN-RELATED"/>
    <property type="match status" value="1"/>
</dbReference>
<dbReference type="GO" id="GO:0055085">
    <property type="term" value="P:transmembrane transport"/>
    <property type="evidence" value="ECO:0007669"/>
    <property type="project" value="InterPro"/>
</dbReference>
<dbReference type="InterPro" id="IPR006061">
    <property type="entry name" value="SBP_1_CS"/>
</dbReference>
<comment type="similarity">
    <text evidence="1">Belongs to the bacterial solute-binding protein 1 family.</text>
</comment>
<keyword evidence="2" id="KW-0813">Transport</keyword>
<dbReference type="PANTHER" id="PTHR43649">
    <property type="entry name" value="ARABINOSE-BINDING PROTEIN-RELATED"/>
    <property type="match status" value="1"/>
</dbReference>
<dbReference type="EMBL" id="CP129683">
    <property type="protein sequence ID" value="XDS50129.1"/>
    <property type="molecule type" value="Genomic_DNA"/>
</dbReference>
<dbReference type="KEGG" id="bfk:QN062_06930"/>
<keyword evidence="3 4" id="KW-0732">Signal</keyword>
<dbReference type="Pfam" id="PF13416">
    <property type="entry name" value="SBP_bac_8"/>
    <property type="match status" value="1"/>
</dbReference>